<protein>
    <submittedName>
        <fullName evidence="2">ABC transporter permease</fullName>
    </submittedName>
</protein>
<dbReference type="KEGG" id="brb:EH207_12095"/>
<dbReference type="RefSeq" id="WP_137714213.1">
    <property type="nucleotide sequence ID" value="NZ_CP034035.1"/>
</dbReference>
<organism evidence="2 3">
    <name type="scientific">Brenneria rubrifaciens</name>
    <dbReference type="NCBI Taxonomy" id="55213"/>
    <lineage>
        <taxon>Bacteria</taxon>
        <taxon>Pseudomonadati</taxon>
        <taxon>Pseudomonadota</taxon>
        <taxon>Gammaproteobacteria</taxon>
        <taxon>Enterobacterales</taxon>
        <taxon>Pectobacteriaceae</taxon>
        <taxon>Brenneria</taxon>
    </lineage>
</organism>
<name>A0A4P8QPV9_9GAMM</name>
<sequence length="256" mass="29826">MNILIYYFRMNVKRQCAYTTNLLGEFILSLSYYFIQFVFIDQISSFSGGLGVYNKEEVNLIFTVFILLGLLLSIFTNSIETFFENVAEGRIEVYLTKPVSVWVMVLVGWCKPLNILNFLITLLFAYSFVTLPNLLNPTLSWGYFFISLLCVFLINLFFFMIFNFFTFITSRKMPVDYFHEMIFELSFIPIAIYPTSIVKWMLFIIPVAFSASLPVSLLLNKNEWNIKYLLLSTVIMFTVMLFTYKTTVKKFNGLGG</sequence>
<feature type="transmembrane region" description="Helical" evidence="1">
    <location>
        <begin position="60"/>
        <end position="79"/>
    </location>
</feature>
<dbReference type="InterPro" id="IPR010390">
    <property type="entry name" value="ABC-2_transporter-like"/>
</dbReference>
<proteinExistence type="predicted"/>
<keyword evidence="1" id="KW-1133">Transmembrane helix</keyword>
<dbReference type="Pfam" id="PF06182">
    <property type="entry name" value="ABC2_membrane_6"/>
    <property type="match status" value="1"/>
</dbReference>
<dbReference type="OrthoDB" id="7922511at2"/>
<dbReference type="Proteomes" id="UP000299580">
    <property type="component" value="Chromosome"/>
</dbReference>
<dbReference type="AlphaFoldDB" id="A0A4P8QPV9"/>
<dbReference type="PANTHER" id="PTHR36833">
    <property type="entry name" value="SLR0610 PROTEIN-RELATED"/>
    <property type="match status" value="1"/>
</dbReference>
<gene>
    <name evidence="2" type="ORF">EH207_12095</name>
</gene>
<reference evidence="2 3" key="1">
    <citation type="submission" date="2018-11" db="EMBL/GenBank/DDBJ databases">
        <title>Genome sequences of Brenneria nigrifluens and Brenneria rubrifaciens.</title>
        <authorList>
            <person name="Poret-Peterson A.T."/>
            <person name="McClean A.E."/>
            <person name="Kluepfel D.A."/>
        </authorList>
    </citation>
    <scope>NUCLEOTIDE SEQUENCE [LARGE SCALE GENOMIC DNA]</scope>
    <source>
        <strain evidence="2 3">6D370</strain>
    </source>
</reference>
<keyword evidence="1" id="KW-0812">Transmembrane</keyword>
<accession>A0A4P8QPV9</accession>
<evidence type="ECO:0000313" key="2">
    <source>
        <dbReference type="EMBL" id="QCR09202.1"/>
    </source>
</evidence>
<evidence type="ECO:0000313" key="3">
    <source>
        <dbReference type="Proteomes" id="UP000299580"/>
    </source>
</evidence>
<keyword evidence="1" id="KW-0472">Membrane</keyword>
<feature type="transmembrane region" description="Helical" evidence="1">
    <location>
        <begin position="141"/>
        <end position="165"/>
    </location>
</feature>
<keyword evidence="3" id="KW-1185">Reference proteome</keyword>
<evidence type="ECO:0000256" key="1">
    <source>
        <dbReference type="SAM" id="Phobius"/>
    </source>
</evidence>
<dbReference type="EMBL" id="CP034035">
    <property type="protein sequence ID" value="QCR09202.1"/>
    <property type="molecule type" value="Genomic_DNA"/>
</dbReference>
<feature type="transmembrane region" description="Helical" evidence="1">
    <location>
        <begin position="21"/>
        <end position="40"/>
    </location>
</feature>
<feature type="transmembrane region" description="Helical" evidence="1">
    <location>
        <begin position="99"/>
        <end position="129"/>
    </location>
</feature>
<dbReference type="PANTHER" id="PTHR36833:SF1">
    <property type="entry name" value="INTEGRAL MEMBRANE TRANSPORT PROTEIN"/>
    <property type="match status" value="1"/>
</dbReference>
<feature type="transmembrane region" description="Helical" evidence="1">
    <location>
        <begin position="226"/>
        <end position="244"/>
    </location>
</feature>